<evidence type="ECO:0000256" key="1">
    <source>
        <dbReference type="ARBA" id="ARBA00004141"/>
    </source>
</evidence>
<feature type="transmembrane region" description="Helical" evidence="9">
    <location>
        <begin position="589"/>
        <end position="610"/>
    </location>
</feature>
<keyword evidence="8" id="KW-0012">Acyltransferase</keyword>
<evidence type="ECO:0000313" key="11">
    <source>
        <dbReference type="EMBL" id="KAH0888953.1"/>
    </source>
</evidence>
<proteinExistence type="inferred from homology"/>
<evidence type="ECO:0000313" key="12">
    <source>
        <dbReference type="Proteomes" id="UP000824890"/>
    </source>
</evidence>
<comment type="caution">
    <text evidence="11">The sequence shown here is derived from an EMBL/GenBank/DDBJ whole genome shotgun (WGS) entry which is preliminary data.</text>
</comment>
<dbReference type="EMBL" id="JAGKQM010000013">
    <property type="protein sequence ID" value="KAH0888953.1"/>
    <property type="molecule type" value="Genomic_DNA"/>
</dbReference>
<dbReference type="InterPro" id="IPR032805">
    <property type="entry name" value="Wax_synthase_dom"/>
</dbReference>
<keyword evidence="3" id="KW-0808">Transferase</keyword>
<evidence type="ECO:0000259" key="10">
    <source>
        <dbReference type="Pfam" id="PF13813"/>
    </source>
</evidence>
<dbReference type="Pfam" id="PF13813">
    <property type="entry name" value="MBOAT_2"/>
    <property type="match status" value="3"/>
</dbReference>
<organism evidence="11 12">
    <name type="scientific">Brassica napus</name>
    <name type="common">Rape</name>
    <dbReference type="NCBI Taxonomy" id="3708"/>
    <lineage>
        <taxon>Eukaryota</taxon>
        <taxon>Viridiplantae</taxon>
        <taxon>Streptophyta</taxon>
        <taxon>Embryophyta</taxon>
        <taxon>Tracheophyta</taxon>
        <taxon>Spermatophyta</taxon>
        <taxon>Magnoliopsida</taxon>
        <taxon>eudicotyledons</taxon>
        <taxon>Gunneridae</taxon>
        <taxon>Pentapetalae</taxon>
        <taxon>rosids</taxon>
        <taxon>malvids</taxon>
        <taxon>Brassicales</taxon>
        <taxon>Brassicaceae</taxon>
        <taxon>Brassiceae</taxon>
        <taxon>Brassica</taxon>
    </lineage>
</organism>
<comment type="subcellular location">
    <subcellularLocation>
        <location evidence="1">Membrane</location>
        <topology evidence="1">Multi-pass membrane protein</topology>
    </subcellularLocation>
</comment>
<feature type="transmembrane region" description="Helical" evidence="9">
    <location>
        <begin position="147"/>
        <end position="165"/>
    </location>
</feature>
<feature type="transmembrane region" description="Helical" evidence="9">
    <location>
        <begin position="287"/>
        <end position="310"/>
    </location>
</feature>
<feature type="domain" description="Wax synthase" evidence="10">
    <location>
        <begin position="839"/>
        <end position="925"/>
    </location>
</feature>
<feature type="transmembrane region" description="Helical" evidence="9">
    <location>
        <begin position="887"/>
        <end position="908"/>
    </location>
</feature>
<keyword evidence="6" id="KW-0443">Lipid metabolism</keyword>
<evidence type="ECO:0000256" key="4">
    <source>
        <dbReference type="ARBA" id="ARBA00022692"/>
    </source>
</evidence>
<evidence type="ECO:0000256" key="5">
    <source>
        <dbReference type="ARBA" id="ARBA00022989"/>
    </source>
</evidence>
<feature type="transmembrane region" description="Helical" evidence="9">
    <location>
        <begin position="258"/>
        <end position="275"/>
    </location>
</feature>
<feature type="transmembrane region" description="Helical" evidence="9">
    <location>
        <begin position="171"/>
        <end position="192"/>
    </location>
</feature>
<name>A0ABQ8A9M8_BRANA</name>
<feature type="non-terminal residue" evidence="11">
    <location>
        <position position="1"/>
    </location>
</feature>
<feature type="transmembrane region" description="Helical" evidence="9">
    <location>
        <begin position="920"/>
        <end position="937"/>
    </location>
</feature>
<accession>A0ABQ8A9M8</accession>
<dbReference type="Proteomes" id="UP000824890">
    <property type="component" value="Unassembled WGS sequence"/>
</dbReference>
<evidence type="ECO:0000256" key="3">
    <source>
        <dbReference type="ARBA" id="ARBA00022679"/>
    </source>
</evidence>
<comment type="similarity">
    <text evidence="2">Belongs to the wax synthase family.</text>
</comment>
<feature type="domain" description="Wax synthase" evidence="10">
    <location>
        <begin position="319"/>
        <end position="388"/>
    </location>
</feature>
<dbReference type="PANTHER" id="PTHR31595">
    <property type="entry name" value="LONG-CHAIN-ALCOHOL O-FATTY-ACYLTRANSFERASE 3-RELATED"/>
    <property type="match status" value="1"/>
</dbReference>
<feature type="transmembrane region" description="Helical" evidence="9">
    <location>
        <begin position="369"/>
        <end position="386"/>
    </location>
</feature>
<dbReference type="PANTHER" id="PTHR31595:SF39">
    <property type="entry name" value="LONG-CHAIN-ALCOHOL O-FATTY-ACYLTRANSFERASE 5-RELATED"/>
    <property type="match status" value="1"/>
</dbReference>
<evidence type="ECO:0000256" key="9">
    <source>
        <dbReference type="SAM" id="Phobius"/>
    </source>
</evidence>
<evidence type="ECO:0000256" key="2">
    <source>
        <dbReference type="ARBA" id="ARBA00007282"/>
    </source>
</evidence>
<evidence type="ECO:0000256" key="8">
    <source>
        <dbReference type="ARBA" id="ARBA00023315"/>
    </source>
</evidence>
<sequence length="987" mass="113636">FILKIQSSIDRDDSSFKTNSVRLFQIRRWNLMVSAVLRSPFTFRCSVSPHAFMVQSQAILVGIMASFIVSGLMHELIYFASNLGGHLFTCLSCTVFRTPHIDSDNIWWRPPHRPVSGLAFGNVTGVHVHVRAISECLLEMEEELRNLVKVCISVLISISYCYYISSKIPKGFVRLLSLLPIFIIFLLIPLFFSSLHFCAISAFFLTWLANFKLLLFAFDQEPLSPLPSIFSRFLCFTCFPIKTKQNPSSNRIYNKPKWVLAFKVILFSSLLHLYGKNYHNTLPRLAFLSIFTIHVYIELEFILVLVGGLLSTLLGCEIEPVFNEPYLATSFQDFWSRRWNRMVPSVLRPTIHIPVQRFTAQEMEEELKIFMKVWVSAIISISYCYYLSTRIKPGVFRLLFILPVCVQFIFLPMCFSSLHFIGSTAFSLTWLANFKLILFSFDNGPLYPVPPNISQFICFTCFPIKLQQNAKHQIHLPKWVFAIRVAIFSVLLKLYDYKQHMSSNVLLVLYSLHIYLEFEILLAPLKVLLIMALGCDLEPQFNEPYLATSLQDFWGRRWNLMVPAILRQAVYVPVRRITERKMKSEQAKFLGVLATFHVSGVVHELIFFYFTREPPTGEVTFLHCRGSSGEEDKLVESVGYEYDGITTAHGGEWNDRETLSRRRKDLRDGGRPHKLHQSMGLWNNLYILLLLHSNKNQSWCFSFTLYLSGSCSVSCYSSVFLLCAFVFSLTLLANSKLILFSFDKGPPIPLPTTLGRFFCFTFFPIKAQENPNSQNHFPKRDVATKVAIVGVLLHLYGYRNNMSPTLLLALYFVQLYLEIDIVASFFKIAVVIFLGCNLEPQSNKPYLATSLQDFWGRRWNLMVPAILRAAVYAPMRRVSERRMSSGWGLFPGVLAAFIVSGLYHELLFYYLTREVPTWEVTWYFVLQGVFTAAEIALKKKTTVTQRWQLTPAVSRLLTVGFVFATGVWLFAPQLVRSGVLERYKYEE</sequence>
<keyword evidence="7 9" id="KW-0472">Membrane</keyword>
<keyword evidence="4 9" id="KW-0812">Transmembrane</keyword>
<keyword evidence="12" id="KW-1185">Reference proteome</keyword>
<reference evidence="11 12" key="1">
    <citation type="submission" date="2021-05" db="EMBL/GenBank/DDBJ databases">
        <title>Genome Assembly of Synthetic Allotetraploid Brassica napus Reveals Homoeologous Exchanges between Subgenomes.</title>
        <authorList>
            <person name="Davis J.T."/>
        </authorList>
    </citation>
    <scope>NUCLEOTIDE SEQUENCE [LARGE SCALE GENOMIC DNA]</scope>
    <source>
        <strain evidence="12">cv. Da-Ae</strain>
        <tissue evidence="11">Seedling</tissue>
    </source>
</reference>
<feature type="non-terminal residue" evidence="11">
    <location>
        <position position="987"/>
    </location>
</feature>
<dbReference type="InterPro" id="IPR044851">
    <property type="entry name" value="Wax_synthase"/>
</dbReference>
<feature type="transmembrane region" description="Helical" evidence="9">
    <location>
        <begin position="949"/>
        <end position="971"/>
    </location>
</feature>
<evidence type="ECO:0000256" key="7">
    <source>
        <dbReference type="ARBA" id="ARBA00023136"/>
    </source>
</evidence>
<feature type="transmembrane region" description="Helical" evidence="9">
    <location>
        <begin position="398"/>
        <end position="421"/>
    </location>
</feature>
<feature type="domain" description="Wax synthase" evidence="10">
    <location>
        <begin position="538"/>
        <end position="621"/>
    </location>
</feature>
<gene>
    <name evidence="11" type="ORF">HID58_051382</name>
</gene>
<protein>
    <recommendedName>
        <fullName evidence="10">Wax synthase domain-containing protein</fullName>
    </recommendedName>
</protein>
<evidence type="ECO:0000256" key="6">
    <source>
        <dbReference type="ARBA" id="ARBA00023098"/>
    </source>
</evidence>
<feature type="transmembrane region" description="Helical" evidence="9">
    <location>
        <begin position="58"/>
        <end position="79"/>
    </location>
</feature>
<feature type="transmembrane region" description="Helical" evidence="9">
    <location>
        <begin position="703"/>
        <end position="733"/>
    </location>
</feature>
<keyword evidence="5 9" id="KW-1133">Transmembrane helix</keyword>